<accession>X1M410</accession>
<name>X1M410_9ZZZZ</name>
<dbReference type="AlphaFoldDB" id="X1M410"/>
<reference evidence="1" key="1">
    <citation type="journal article" date="2014" name="Front. Microbiol.">
        <title>High frequency of phylogenetically diverse reductive dehalogenase-homologous genes in deep subseafloor sedimentary metagenomes.</title>
        <authorList>
            <person name="Kawai M."/>
            <person name="Futagami T."/>
            <person name="Toyoda A."/>
            <person name="Takaki Y."/>
            <person name="Nishi S."/>
            <person name="Hori S."/>
            <person name="Arai W."/>
            <person name="Tsubouchi T."/>
            <person name="Morono Y."/>
            <person name="Uchiyama I."/>
            <person name="Ito T."/>
            <person name="Fujiyama A."/>
            <person name="Inagaki F."/>
            <person name="Takami H."/>
        </authorList>
    </citation>
    <scope>NUCLEOTIDE SEQUENCE</scope>
    <source>
        <strain evidence="1">Expedition CK06-06</strain>
    </source>
</reference>
<gene>
    <name evidence="1" type="ORF">S06H3_35830</name>
</gene>
<sequence length="57" mass="6440">MDNIEVIIPIKGAIEEYARRIEELQKNAILSRAFMSISEGLDKSIGVTNIPKLPINW</sequence>
<dbReference type="EMBL" id="BARV01021648">
    <property type="protein sequence ID" value="GAI26068.1"/>
    <property type="molecule type" value="Genomic_DNA"/>
</dbReference>
<evidence type="ECO:0000313" key="1">
    <source>
        <dbReference type="EMBL" id="GAI26068.1"/>
    </source>
</evidence>
<proteinExistence type="predicted"/>
<protein>
    <submittedName>
        <fullName evidence="1">Uncharacterized protein</fullName>
    </submittedName>
</protein>
<comment type="caution">
    <text evidence="1">The sequence shown here is derived from an EMBL/GenBank/DDBJ whole genome shotgun (WGS) entry which is preliminary data.</text>
</comment>
<feature type="non-terminal residue" evidence="1">
    <location>
        <position position="57"/>
    </location>
</feature>
<organism evidence="1">
    <name type="scientific">marine sediment metagenome</name>
    <dbReference type="NCBI Taxonomy" id="412755"/>
    <lineage>
        <taxon>unclassified sequences</taxon>
        <taxon>metagenomes</taxon>
        <taxon>ecological metagenomes</taxon>
    </lineage>
</organism>